<evidence type="ECO:0000313" key="4">
    <source>
        <dbReference type="Proteomes" id="UP000191110"/>
    </source>
</evidence>
<keyword evidence="4" id="KW-1185">Reference proteome</keyword>
<dbReference type="EMBL" id="MPRL01000008">
    <property type="protein sequence ID" value="OOZ41591.1"/>
    <property type="molecule type" value="Genomic_DNA"/>
</dbReference>
<dbReference type="SUPFAM" id="SSF53756">
    <property type="entry name" value="UDP-Glycosyltransferase/glycogen phosphorylase"/>
    <property type="match status" value="1"/>
</dbReference>
<evidence type="ECO:0000259" key="1">
    <source>
        <dbReference type="Pfam" id="PF00534"/>
    </source>
</evidence>
<dbReference type="Proteomes" id="UP000191110">
    <property type="component" value="Unassembled WGS sequence"/>
</dbReference>
<accession>A0A1T2L930</accession>
<feature type="domain" description="Glycosyltransferase subfamily 4-like N-terminal" evidence="2">
    <location>
        <begin position="13"/>
        <end position="166"/>
    </location>
</feature>
<evidence type="ECO:0000313" key="3">
    <source>
        <dbReference type="EMBL" id="OOZ41591.1"/>
    </source>
</evidence>
<dbReference type="Gene3D" id="3.40.50.2000">
    <property type="entry name" value="Glycogen Phosphorylase B"/>
    <property type="match status" value="2"/>
</dbReference>
<sequence length="368" mass="41503">MTIVQLLPSLQDGGVERGTLEVAQALVERGHRSMVVSAGGRMVEQLHAEGSEHVNWSIGKKSLLTLRFIWKLRRLFRKRRVDVVHARSRLPAWIAWFALQGIPKKNRPHFVTTVHGLYSVGRYSAVMTKGERVIAVSETVKRYIKTNYPSVDVNRVRVIPRGVDLEMFPYDFTPSESWLQQWCDDFPQLDGKLVLTLPGRLTRLKGHHDFIDLIRCLKRKAIAVHGLIVGGEDPRRQAYAEELREKVVQRGLQEDVTFTGHRSDVREIYAISDAVFSLSTKPESFGRTTLEALSLGVPVFGYDHGGVGEILGRVYPQGRVVVGGVDDLCRLLANLRDGSLKRPSRHNYTLAHMLALTLALYEELAARP</sequence>
<dbReference type="OrthoDB" id="8523124at2"/>
<dbReference type="PANTHER" id="PTHR12526">
    <property type="entry name" value="GLYCOSYLTRANSFERASE"/>
    <property type="match status" value="1"/>
</dbReference>
<keyword evidence="3" id="KW-0808">Transferase</keyword>
<name>A0A1T2L930_9GAMM</name>
<dbReference type="Pfam" id="PF00534">
    <property type="entry name" value="Glycos_transf_1"/>
    <property type="match status" value="1"/>
</dbReference>
<dbReference type="Pfam" id="PF13439">
    <property type="entry name" value="Glyco_transf_4"/>
    <property type="match status" value="1"/>
</dbReference>
<dbReference type="GO" id="GO:1901135">
    <property type="term" value="P:carbohydrate derivative metabolic process"/>
    <property type="evidence" value="ECO:0007669"/>
    <property type="project" value="UniProtKB-ARBA"/>
</dbReference>
<dbReference type="PANTHER" id="PTHR12526:SF638">
    <property type="entry name" value="SPORE COAT PROTEIN SA"/>
    <property type="match status" value="1"/>
</dbReference>
<dbReference type="AlphaFoldDB" id="A0A1T2L930"/>
<dbReference type="GO" id="GO:0016757">
    <property type="term" value="F:glycosyltransferase activity"/>
    <property type="evidence" value="ECO:0007669"/>
    <property type="project" value="InterPro"/>
</dbReference>
<feature type="domain" description="Glycosyl transferase family 1" evidence="1">
    <location>
        <begin position="190"/>
        <end position="333"/>
    </location>
</feature>
<protein>
    <submittedName>
        <fullName evidence="3">Glycosyl transferase</fullName>
    </submittedName>
</protein>
<dbReference type="InterPro" id="IPR001296">
    <property type="entry name" value="Glyco_trans_1"/>
</dbReference>
<dbReference type="InterPro" id="IPR028098">
    <property type="entry name" value="Glyco_trans_4-like_N"/>
</dbReference>
<comment type="caution">
    <text evidence="3">The sequence shown here is derived from an EMBL/GenBank/DDBJ whole genome shotgun (WGS) entry which is preliminary data.</text>
</comment>
<proteinExistence type="predicted"/>
<dbReference type="CDD" id="cd03819">
    <property type="entry name" value="GT4_WavL-like"/>
    <property type="match status" value="1"/>
</dbReference>
<gene>
    <name evidence="3" type="ORF">BOW53_03360</name>
</gene>
<reference evidence="3 4" key="1">
    <citation type="submission" date="2016-11" db="EMBL/GenBank/DDBJ databases">
        <title>Mixed transmission modes and dynamic genome evolution in an obligate animal-bacterial symbiosis.</title>
        <authorList>
            <person name="Russell S.L."/>
            <person name="Corbett-Detig R.B."/>
            <person name="Cavanaugh C.M."/>
        </authorList>
    </citation>
    <scope>NUCLEOTIDE SEQUENCE [LARGE SCALE GENOMIC DNA]</scope>
    <source>
        <strain evidence="3">Sveles-Q1</strain>
    </source>
</reference>
<evidence type="ECO:0000259" key="2">
    <source>
        <dbReference type="Pfam" id="PF13439"/>
    </source>
</evidence>
<organism evidence="3 4">
    <name type="scientific">Solemya pervernicosa gill symbiont</name>
    <dbReference type="NCBI Taxonomy" id="642797"/>
    <lineage>
        <taxon>Bacteria</taxon>
        <taxon>Pseudomonadati</taxon>
        <taxon>Pseudomonadota</taxon>
        <taxon>Gammaproteobacteria</taxon>
        <taxon>sulfur-oxidizing symbionts</taxon>
    </lineage>
</organism>